<keyword evidence="3" id="KW-0153">Cholesterol metabolism</keyword>
<dbReference type="GO" id="GO:0016995">
    <property type="term" value="F:cholesterol oxidase activity"/>
    <property type="evidence" value="ECO:0007669"/>
    <property type="project" value="UniProtKB-EC"/>
</dbReference>
<dbReference type="RefSeq" id="WP_120642295.1">
    <property type="nucleotide sequence ID" value="NZ_RAWB01000032.1"/>
</dbReference>
<evidence type="ECO:0000259" key="16">
    <source>
        <dbReference type="Pfam" id="PF00732"/>
    </source>
</evidence>
<dbReference type="GO" id="GO:0050660">
    <property type="term" value="F:flavin adenine dinucleotide binding"/>
    <property type="evidence" value="ECO:0007669"/>
    <property type="project" value="InterPro"/>
</dbReference>
<evidence type="ECO:0000256" key="2">
    <source>
        <dbReference type="ARBA" id="ARBA00010790"/>
    </source>
</evidence>
<keyword evidence="10" id="KW-0413">Isomerase</keyword>
<evidence type="ECO:0000256" key="6">
    <source>
        <dbReference type="ARBA" id="ARBA00023002"/>
    </source>
</evidence>
<evidence type="ECO:0000256" key="15">
    <source>
        <dbReference type="ARBA" id="ARBA00049778"/>
    </source>
</evidence>
<dbReference type="AlphaFoldDB" id="A0A3A8QS52"/>
<dbReference type="InterPro" id="IPR000172">
    <property type="entry name" value="GMC_OxRdtase_N"/>
</dbReference>
<evidence type="ECO:0000313" key="19">
    <source>
        <dbReference type="Proteomes" id="UP000272888"/>
    </source>
</evidence>
<dbReference type="Proteomes" id="UP000272888">
    <property type="component" value="Unassembled WGS sequence"/>
</dbReference>
<keyword evidence="6" id="KW-0560">Oxidoreductase</keyword>
<gene>
    <name evidence="18" type="ORF">D7V93_05180</name>
</gene>
<evidence type="ECO:0000256" key="8">
    <source>
        <dbReference type="ARBA" id="ARBA00023166"/>
    </source>
</evidence>
<keyword evidence="9" id="KW-0753">Steroid metabolism</keyword>
<protein>
    <recommendedName>
        <fullName evidence="14">Cholesterol oxidase</fullName>
        <ecNumber evidence="13">1.1.3.6</ecNumber>
        <ecNumber evidence="11">5.3.3.1</ecNumber>
    </recommendedName>
    <alternativeName>
        <fullName evidence="15">Cholesterol isomerase</fullName>
    </alternativeName>
</protein>
<comment type="cofactor">
    <cofactor evidence="1">
        <name>FAD</name>
        <dbReference type="ChEBI" id="CHEBI:57692"/>
    </cofactor>
</comment>
<dbReference type="InterPro" id="IPR036188">
    <property type="entry name" value="FAD/NAD-bd_sf"/>
</dbReference>
<comment type="caution">
    <text evidence="18">The sequence shown here is derived from an EMBL/GenBank/DDBJ whole genome shotgun (WGS) entry which is preliminary data.</text>
</comment>
<evidence type="ECO:0000256" key="12">
    <source>
        <dbReference type="ARBA" id="ARBA00049645"/>
    </source>
</evidence>
<dbReference type="Gene3D" id="3.50.50.60">
    <property type="entry name" value="FAD/NAD(P)-binding domain"/>
    <property type="match status" value="3"/>
</dbReference>
<dbReference type="Pfam" id="PF00732">
    <property type="entry name" value="GMC_oxred_N"/>
    <property type="match status" value="1"/>
</dbReference>
<keyword evidence="8" id="KW-1207">Sterol metabolism</keyword>
<feature type="domain" description="Glucose-methanol-choline oxidoreductase C-terminal" evidence="17">
    <location>
        <begin position="453"/>
        <end position="508"/>
    </location>
</feature>
<evidence type="ECO:0000256" key="10">
    <source>
        <dbReference type="ARBA" id="ARBA00023235"/>
    </source>
</evidence>
<evidence type="ECO:0000256" key="9">
    <source>
        <dbReference type="ARBA" id="ARBA00023221"/>
    </source>
</evidence>
<dbReference type="GO" id="GO:0008203">
    <property type="term" value="P:cholesterol metabolic process"/>
    <property type="evidence" value="ECO:0007669"/>
    <property type="project" value="UniProtKB-KW"/>
</dbReference>
<dbReference type="EC" id="1.1.3.6" evidence="13"/>
<evidence type="ECO:0000256" key="4">
    <source>
        <dbReference type="ARBA" id="ARBA00022630"/>
    </source>
</evidence>
<keyword evidence="5" id="KW-0274">FAD</keyword>
<evidence type="ECO:0000256" key="7">
    <source>
        <dbReference type="ARBA" id="ARBA00023098"/>
    </source>
</evidence>
<comment type="similarity">
    <text evidence="2">Belongs to the GMC oxidoreductase family.</text>
</comment>
<evidence type="ECO:0000256" key="11">
    <source>
        <dbReference type="ARBA" id="ARBA00038856"/>
    </source>
</evidence>
<dbReference type="EMBL" id="RAWB01000032">
    <property type="protein sequence ID" value="RKH65974.1"/>
    <property type="molecule type" value="Genomic_DNA"/>
</dbReference>
<dbReference type="InterPro" id="IPR052542">
    <property type="entry name" value="Cholesterol_Oxidase"/>
</dbReference>
<name>A0A3A8QS52_9BACT</name>
<dbReference type="PANTHER" id="PTHR47470:SF1">
    <property type="entry name" value="FAD-DEPENDENT OXIDOREDUCTASE 2 FAD BINDING DOMAIN-CONTAINING PROTEIN"/>
    <property type="match status" value="1"/>
</dbReference>
<dbReference type="GO" id="GO:0004769">
    <property type="term" value="F:steroid Delta-isomerase activity"/>
    <property type="evidence" value="ECO:0007669"/>
    <property type="project" value="UniProtKB-EC"/>
</dbReference>
<sequence length="790" mass="86003">MAPAYDALVIGTGFGGAVTACRLAQAGFSVRVLERGLRYPKGSFPRDFEDPRNGWLWQHRQGLFDIKLLKGMSIVQSAGYGGGSLIYANVHLRPPAEVFASGWPEGYSRPALDPYYDLVAHMLDVQPITASARGLPPKTKRMQEVAKKLGREAQFFHPNLAVRFAPAGESLPNKFGVEQEGCNYCGECDIGCNVRAKNTLDLNYLAVAEQQGAEVSTQAEVTRIEPLSPGYRVTFTDHAAAGMQRTVDARRVFLCAGAVNTTELLLRNRDVLGTLPELSARLGSHYSANGDFLAFAFDTKEPWDPSVGPTITTGMVVEEGTGKDKTWFLFQEGGHPAQAAGLMLALDPDHALSLPADLLQRELVKALRLRTKDLAAIENERGRFQAVFLAMGRDKANGRLSLSPLTRELQAQWDVPANLPLYRTQEQLCEDVARALGTRAAYNPLWERLHLPVSVHNLGGCMMAEEPAYGVLTPKGEVHGYPGLYVFDGAALPVGIGVNPSSSIAAVAERNVEQVIREVQDAPDWMAPERTPAKPTRTAPRGFVQTTMRMMPVEVEPPHTPVVPGTDPLGTVVIPPGGTVASPTPVVGLRFTERMKGFVQPAYLPADDFAGAARAGQRAGHVAEFVVTITLPNLDRFLAQESHGGIAQGTVHVHGLTPPGGSAVENGVFNLFVDAERFYQRRMLYLLPFTGMDGQPYLLDGYKEVCDDAGFDVWSDTSTLYTVVRRGTERSAPVVSSGIIRLHLPDFLQQLTTFSVTGTASPLKRADAMRRFGGMFMGTLWDVFARAKFD</sequence>
<accession>A0A3A8QS52</accession>
<evidence type="ECO:0000256" key="13">
    <source>
        <dbReference type="ARBA" id="ARBA00049723"/>
    </source>
</evidence>
<evidence type="ECO:0000259" key="17">
    <source>
        <dbReference type="Pfam" id="PF05199"/>
    </source>
</evidence>
<feature type="domain" description="Glucose-methanol-choline oxidoreductase N-terminal" evidence="16">
    <location>
        <begin position="18"/>
        <end position="267"/>
    </location>
</feature>
<reference evidence="19" key="1">
    <citation type="submission" date="2018-09" db="EMBL/GenBank/DDBJ databases">
        <authorList>
            <person name="Livingstone P.G."/>
            <person name="Whitworth D.E."/>
        </authorList>
    </citation>
    <scope>NUCLEOTIDE SEQUENCE [LARGE SCALE GENOMIC DNA]</scope>
    <source>
        <strain evidence="19">CA051B</strain>
    </source>
</reference>
<dbReference type="InterPro" id="IPR007867">
    <property type="entry name" value="GMC_OxRtase_C"/>
</dbReference>
<keyword evidence="7" id="KW-0443">Lipid metabolism</keyword>
<evidence type="ECO:0000313" key="18">
    <source>
        <dbReference type="EMBL" id="RKH65974.1"/>
    </source>
</evidence>
<keyword evidence="19" id="KW-1185">Reference proteome</keyword>
<keyword evidence="4" id="KW-0285">Flavoprotein</keyword>
<dbReference type="Pfam" id="PF05199">
    <property type="entry name" value="GMC_oxred_C"/>
    <property type="match status" value="1"/>
</dbReference>
<evidence type="ECO:0000256" key="1">
    <source>
        <dbReference type="ARBA" id="ARBA00001974"/>
    </source>
</evidence>
<evidence type="ECO:0000256" key="3">
    <source>
        <dbReference type="ARBA" id="ARBA00022548"/>
    </source>
</evidence>
<evidence type="ECO:0000256" key="5">
    <source>
        <dbReference type="ARBA" id="ARBA00022827"/>
    </source>
</evidence>
<evidence type="ECO:0000256" key="14">
    <source>
        <dbReference type="ARBA" id="ARBA00049744"/>
    </source>
</evidence>
<comment type="pathway">
    <text evidence="12">Steroid metabolism; cholesterol degradation.</text>
</comment>
<dbReference type="SUPFAM" id="SSF51905">
    <property type="entry name" value="FAD/NAD(P)-binding domain"/>
    <property type="match status" value="1"/>
</dbReference>
<dbReference type="PANTHER" id="PTHR47470">
    <property type="entry name" value="CHOLESTEROL OXIDASE"/>
    <property type="match status" value="1"/>
</dbReference>
<proteinExistence type="inferred from homology"/>
<dbReference type="EC" id="5.3.3.1" evidence="11"/>
<organism evidence="18 19">
    <name type="scientific">Corallococcus llansteffanensis</name>
    <dbReference type="NCBI Taxonomy" id="2316731"/>
    <lineage>
        <taxon>Bacteria</taxon>
        <taxon>Pseudomonadati</taxon>
        <taxon>Myxococcota</taxon>
        <taxon>Myxococcia</taxon>
        <taxon>Myxococcales</taxon>
        <taxon>Cystobacterineae</taxon>
        <taxon>Myxococcaceae</taxon>
        <taxon>Corallococcus</taxon>
    </lineage>
</organism>